<dbReference type="InterPro" id="IPR000868">
    <property type="entry name" value="Isochorismatase-like_dom"/>
</dbReference>
<dbReference type="Pfam" id="PF00857">
    <property type="entry name" value="Isochorismatase"/>
    <property type="match status" value="1"/>
</dbReference>
<reference evidence="4 5" key="1">
    <citation type="journal article" date="2015" name="Genome Announc.">
        <title>Expanding the biotechnology potential of lactobacilli through comparative genomics of 213 strains and associated genera.</title>
        <authorList>
            <person name="Sun Z."/>
            <person name="Harris H.M."/>
            <person name="McCann A."/>
            <person name="Guo C."/>
            <person name="Argimon S."/>
            <person name="Zhang W."/>
            <person name="Yang X."/>
            <person name="Jeffery I.B."/>
            <person name="Cooney J.C."/>
            <person name="Kagawa T.F."/>
            <person name="Liu W."/>
            <person name="Song Y."/>
            <person name="Salvetti E."/>
            <person name="Wrobel A."/>
            <person name="Rasinkangas P."/>
            <person name="Parkhill J."/>
            <person name="Rea M.C."/>
            <person name="O'Sullivan O."/>
            <person name="Ritari J."/>
            <person name="Douillard F.P."/>
            <person name="Paul Ross R."/>
            <person name="Yang R."/>
            <person name="Briner A.E."/>
            <person name="Felis G.E."/>
            <person name="de Vos W.M."/>
            <person name="Barrangou R."/>
            <person name="Klaenhammer T.R."/>
            <person name="Caufield P.W."/>
            <person name="Cui Y."/>
            <person name="Zhang H."/>
            <person name="O'Toole P.W."/>
        </authorList>
    </citation>
    <scope>NUCLEOTIDE SEQUENCE [LARGE SCALE GENOMIC DNA]</scope>
    <source>
        <strain evidence="4 5">DSM 23365</strain>
    </source>
</reference>
<dbReference type="Proteomes" id="UP000051442">
    <property type="component" value="Unassembled WGS sequence"/>
</dbReference>
<organism evidence="4 5">
    <name type="scientific">Secundilactobacillus similis DSM 23365 = JCM 2765</name>
    <dbReference type="NCBI Taxonomy" id="1423804"/>
    <lineage>
        <taxon>Bacteria</taxon>
        <taxon>Bacillati</taxon>
        <taxon>Bacillota</taxon>
        <taxon>Bacilli</taxon>
        <taxon>Lactobacillales</taxon>
        <taxon>Lactobacillaceae</taxon>
        <taxon>Secundilactobacillus</taxon>
    </lineage>
</organism>
<evidence type="ECO:0000259" key="3">
    <source>
        <dbReference type="Pfam" id="PF00857"/>
    </source>
</evidence>
<feature type="domain" description="Isochorismatase-like" evidence="3">
    <location>
        <begin position="16"/>
        <end position="170"/>
    </location>
</feature>
<dbReference type="OrthoDB" id="2299335at2"/>
<evidence type="ECO:0000313" key="4">
    <source>
        <dbReference type="EMBL" id="KRN23837.1"/>
    </source>
</evidence>
<dbReference type="PANTHER" id="PTHR43540">
    <property type="entry name" value="PEROXYUREIDOACRYLATE/UREIDOACRYLATE AMIDOHYDROLASE-RELATED"/>
    <property type="match status" value="1"/>
</dbReference>
<comment type="similarity">
    <text evidence="1">Belongs to the isochorismatase family.</text>
</comment>
<dbReference type="PATRIC" id="fig|1423804.4.peg.635"/>
<keyword evidence="5" id="KW-1185">Reference proteome</keyword>
<keyword evidence="2" id="KW-0378">Hydrolase</keyword>
<dbReference type="PANTHER" id="PTHR43540:SF6">
    <property type="entry name" value="ISOCHORISMATASE-LIKE DOMAIN-CONTAINING PROTEIN"/>
    <property type="match status" value="1"/>
</dbReference>
<dbReference type="GO" id="GO:0016787">
    <property type="term" value="F:hydrolase activity"/>
    <property type="evidence" value="ECO:0007669"/>
    <property type="project" value="UniProtKB-KW"/>
</dbReference>
<dbReference type="AlphaFoldDB" id="A0A0R2FH44"/>
<dbReference type="EMBL" id="AYZM01000087">
    <property type="protein sequence ID" value="KRN23837.1"/>
    <property type="molecule type" value="Genomic_DNA"/>
</dbReference>
<evidence type="ECO:0000256" key="2">
    <source>
        <dbReference type="ARBA" id="ARBA00022801"/>
    </source>
</evidence>
<dbReference type="Gene3D" id="3.40.50.850">
    <property type="entry name" value="Isochorismatase-like"/>
    <property type="match status" value="1"/>
</dbReference>
<proteinExistence type="inferred from homology"/>
<sequence>MSLTNNPLKTARHLGLVVIDMQAGTRYLAEHVYKQPAPVDFTTLLANNQLLIDAFTAHHLPIFIVTMRPKAFPHLFDQTLSRSLFDNAQLQVHRLEKHLPSAFSQPALVDALRAAGVKHLVVTGIAAENGVCKTVRDATRLGFPTTVIVDAILAKSQHHYQDALRHFEQINDTKTMIESL</sequence>
<accession>A0A0R2FH44</accession>
<dbReference type="InterPro" id="IPR036380">
    <property type="entry name" value="Isochorismatase-like_sf"/>
</dbReference>
<dbReference type="RefSeq" id="WP_054733956.1">
    <property type="nucleotide sequence ID" value="NZ_AYZM01000087.1"/>
</dbReference>
<dbReference type="SUPFAM" id="SSF52499">
    <property type="entry name" value="Isochorismatase-like hydrolases"/>
    <property type="match status" value="1"/>
</dbReference>
<name>A0A0R2FH44_9LACO</name>
<gene>
    <name evidence="4" type="ORF">FD14_GL000590</name>
</gene>
<dbReference type="STRING" id="1423804.FD14_GL000590"/>
<dbReference type="InterPro" id="IPR050272">
    <property type="entry name" value="Isochorismatase-like_hydrls"/>
</dbReference>
<comment type="caution">
    <text evidence="4">The sequence shown here is derived from an EMBL/GenBank/DDBJ whole genome shotgun (WGS) entry which is preliminary data.</text>
</comment>
<protein>
    <recommendedName>
        <fullName evidence="3">Isochorismatase-like domain-containing protein</fullName>
    </recommendedName>
</protein>
<dbReference type="CDD" id="cd00431">
    <property type="entry name" value="cysteine_hydrolases"/>
    <property type="match status" value="1"/>
</dbReference>
<evidence type="ECO:0000313" key="5">
    <source>
        <dbReference type="Proteomes" id="UP000051442"/>
    </source>
</evidence>
<evidence type="ECO:0000256" key="1">
    <source>
        <dbReference type="ARBA" id="ARBA00006336"/>
    </source>
</evidence>